<dbReference type="AlphaFoldDB" id="A0A284VMK1"/>
<dbReference type="RefSeq" id="WP_096204844.1">
    <property type="nucleotide sequence ID" value="NZ_FZMP01000095.1"/>
</dbReference>
<gene>
    <name evidence="1" type="ORF">MNV_1840003</name>
</gene>
<proteinExistence type="predicted"/>
<evidence type="ECO:0000313" key="2">
    <source>
        <dbReference type="Proteomes" id="UP000218615"/>
    </source>
</evidence>
<dbReference type="EMBL" id="FZMP01000095">
    <property type="protein sequence ID" value="SNQ60478.1"/>
    <property type="molecule type" value="Genomic_DNA"/>
</dbReference>
<name>A0A284VMK1_9EURY</name>
<reference evidence="2" key="1">
    <citation type="submission" date="2017-06" db="EMBL/GenBank/DDBJ databases">
        <authorList>
            <person name="Cremers G."/>
        </authorList>
    </citation>
    <scope>NUCLEOTIDE SEQUENCE [LARGE SCALE GENOMIC DNA]</scope>
</reference>
<dbReference type="Proteomes" id="UP000218615">
    <property type="component" value="Unassembled WGS sequence"/>
</dbReference>
<organism evidence="1 2">
    <name type="scientific">Candidatus Methanoperedens nitratireducens</name>
    <dbReference type="NCBI Taxonomy" id="1392998"/>
    <lineage>
        <taxon>Archaea</taxon>
        <taxon>Methanobacteriati</taxon>
        <taxon>Methanobacteriota</taxon>
        <taxon>Stenosarchaea group</taxon>
        <taxon>Methanomicrobia</taxon>
        <taxon>Methanosarcinales</taxon>
        <taxon>ANME-2 cluster</taxon>
        <taxon>Candidatus Methanoperedentaceae</taxon>
        <taxon>Candidatus Methanoperedens</taxon>
    </lineage>
</organism>
<accession>A0A284VMK1</accession>
<evidence type="ECO:0000313" key="1">
    <source>
        <dbReference type="EMBL" id="SNQ60478.1"/>
    </source>
</evidence>
<keyword evidence="2" id="KW-1185">Reference proteome</keyword>
<sequence length="121" mass="12994">MQLGFRKKGSEPGIIIISGSCCIPGMAPFDEQAKNVVEQALSEADVKAQIKIIPASAAYFGAVPKEVMTKIITEFNQSGRMPLPAVLINGRIISYGVPQVEDIKTALLQTMDAGKTKEDTK</sequence>
<protein>
    <recommendedName>
        <fullName evidence="3">Thioredoxin-like fold domain-containing protein</fullName>
    </recommendedName>
</protein>
<evidence type="ECO:0008006" key="3">
    <source>
        <dbReference type="Google" id="ProtNLM"/>
    </source>
</evidence>